<dbReference type="PANTHER" id="PTHR30502:SF0">
    <property type="entry name" value="PHOSPHOENOLPYRUVATE CARBOXYLASE FAMILY PROTEIN"/>
    <property type="match status" value="1"/>
</dbReference>
<dbReference type="GO" id="GO:0005737">
    <property type="term" value="C:cytoplasm"/>
    <property type="evidence" value="ECO:0007669"/>
    <property type="project" value="TreeGrafter"/>
</dbReference>
<dbReference type="InterPro" id="IPR040442">
    <property type="entry name" value="Pyrv_kinase-like_dom_sf"/>
</dbReference>
<evidence type="ECO:0000259" key="4">
    <source>
        <dbReference type="Pfam" id="PF03328"/>
    </source>
</evidence>
<feature type="domain" description="HpcH/HpaI aldolase/citrate lyase" evidence="4">
    <location>
        <begin position="17"/>
        <end position="243"/>
    </location>
</feature>
<dbReference type="SUPFAM" id="SSF51621">
    <property type="entry name" value="Phosphoenolpyruvate/pyruvate domain"/>
    <property type="match status" value="1"/>
</dbReference>
<accession>A0A644TM97</accession>
<comment type="caution">
    <text evidence="5">The sequence shown here is derived from an EMBL/GenBank/DDBJ whole genome shotgun (WGS) entry which is preliminary data.</text>
</comment>
<dbReference type="AlphaFoldDB" id="A0A644TM97"/>
<dbReference type="GO" id="GO:0046872">
    <property type="term" value="F:metal ion binding"/>
    <property type="evidence" value="ECO:0007669"/>
    <property type="project" value="UniProtKB-KW"/>
</dbReference>
<organism evidence="5">
    <name type="scientific">bioreactor metagenome</name>
    <dbReference type="NCBI Taxonomy" id="1076179"/>
    <lineage>
        <taxon>unclassified sequences</taxon>
        <taxon>metagenomes</taxon>
        <taxon>ecological metagenomes</taxon>
    </lineage>
</organism>
<dbReference type="InterPro" id="IPR050251">
    <property type="entry name" value="HpcH-HpaI_aldolase"/>
</dbReference>
<evidence type="ECO:0000256" key="2">
    <source>
        <dbReference type="ARBA" id="ARBA00022723"/>
    </source>
</evidence>
<dbReference type="InterPro" id="IPR005000">
    <property type="entry name" value="Aldolase/citrate-lyase_domain"/>
</dbReference>
<protein>
    <submittedName>
        <fullName evidence="5">2-keto-3-deoxy-L-rhamnonate aldolase</fullName>
        <ecNumber evidence="5">4.1.2.53</ecNumber>
    </submittedName>
</protein>
<evidence type="ECO:0000256" key="1">
    <source>
        <dbReference type="ARBA" id="ARBA00005568"/>
    </source>
</evidence>
<dbReference type="EMBL" id="VSSQ01000040">
    <property type="protein sequence ID" value="MPL68095.1"/>
    <property type="molecule type" value="Genomic_DNA"/>
</dbReference>
<keyword evidence="3 5" id="KW-0456">Lyase</keyword>
<gene>
    <name evidence="5" type="primary">rhmA_1</name>
    <name evidence="5" type="ORF">SDC9_13808</name>
</gene>
<dbReference type="Gene3D" id="3.20.20.60">
    <property type="entry name" value="Phosphoenolpyruvate-binding domains"/>
    <property type="match status" value="1"/>
</dbReference>
<dbReference type="PANTHER" id="PTHR30502">
    <property type="entry name" value="2-KETO-3-DEOXY-L-RHAMNONATE ALDOLASE"/>
    <property type="match status" value="1"/>
</dbReference>
<proteinExistence type="inferred from homology"/>
<dbReference type="InterPro" id="IPR015813">
    <property type="entry name" value="Pyrv/PenolPyrv_kinase-like_dom"/>
</dbReference>
<dbReference type="EC" id="4.1.2.53" evidence="5"/>
<evidence type="ECO:0000256" key="3">
    <source>
        <dbReference type="ARBA" id="ARBA00023239"/>
    </source>
</evidence>
<dbReference type="Pfam" id="PF03328">
    <property type="entry name" value="HpcH_HpaI"/>
    <property type="match status" value="1"/>
</dbReference>
<name>A0A644TM97_9ZZZZ</name>
<sequence>MTHKYGFKEIIASRAAIGTFLFSGEADNVEVLGYAGFDFVIICTEHASNGVHNLTGLLRAADVSGIMPIVRVTENNAALITKVLDAGAGGVLIPHVITADQAKSAVKAAKYGPQGERGLAGIVRAARYGFTPLKEYTMAQNKDSLVIVQIEDVPALENIDEILAVEGVDGIFVGPADLSQSMGIPGQFDNPEFQKVVKDIIRRGREAGKIAGIFVPTVEGAKQWQKEEANFLAIAADTVFFAQAARSTVAAMKD</sequence>
<reference evidence="5" key="1">
    <citation type="submission" date="2019-08" db="EMBL/GenBank/DDBJ databases">
        <authorList>
            <person name="Kucharzyk K."/>
            <person name="Murdoch R.W."/>
            <person name="Higgins S."/>
            <person name="Loffler F."/>
        </authorList>
    </citation>
    <scope>NUCLEOTIDE SEQUENCE</scope>
</reference>
<comment type="similarity">
    <text evidence="1">Belongs to the HpcH/HpaI aldolase family.</text>
</comment>
<evidence type="ECO:0000313" key="5">
    <source>
        <dbReference type="EMBL" id="MPL68095.1"/>
    </source>
</evidence>
<keyword evidence="2" id="KW-0479">Metal-binding</keyword>
<dbReference type="GO" id="GO:0106099">
    <property type="term" value="F:2-keto-3-deoxy-L-rhamnonate aldolase activity"/>
    <property type="evidence" value="ECO:0007669"/>
    <property type="project" value="UniProtKB-EC"/>
</dbReference>